<accession>A0ABR2ZGT1</accession>
<feature type="compositionally biased region" description="Low complexity" evidence="1">
    <location>
        <begin position="132"/>
        <end position="149"/>
    </location>
</feature>
<sequence>MSMESLNLNTLATSLPTPYQNAETDLVNNFRAAALSITTLYRSSRHASKRAYNAGYAAACNDLLMMIQQGVSVGGDSSASGSESDGMTIGKVMDWIEARMEAIKSREEEEDEEEEKEKAGERARPTGPVPAGPMAAQKQQQQPEAKANKSTAPSKPTRDQPQQTSVSNVTLPRQHAAPSHSSSSPSPPPAAVRQAARLAKTRSVKGSDLQVTGADQQSQFTLSPDILNSPPMSMSIAPLSDVSAGSKRRHAVMMMLDSPSSVSSGSSAPSPVATPSAITTRRRTRSSRGNNLSHVQNQNLNLTPEDMDVEEDGRERKRVARR</sequence>
<organism evidence="2 3">
    <name type="scientific">Marasmius tenuissimus</name>
    <dbReference type="NCBI Taxonomy" id="585030"/>
    <lineage>
        <taxon>Eukaryota</taxon>
        <taxon>Fungi</taxon>
        <taxon>Dikarya</taxon>
        <taxon>Basidiomycota</taxon>
        <taxon>Agaricomycotina</taxon>
        <taxon>Agaricomycetes</taxon>
        <taxon>Agaricomycetidae</taxon>
        <taxon>Agaricales</taxon>
        <taxon>Marasmiineae</taxon>
        <taxon>Marasmiaceae</taxon>
        <taxon>Marasmius</taxon>
    </lineage>
</organism>
<evidence type="ECO:0000313" key="2">
    <source>
        <dbReference type="EMBL" id="KAL0059958.1"/>
    </source>
</evidence>
<proteinExistence type="predicted"/>
<evidence type="ECO:0000313" key="3">
    <source>
        <dbReference type="Proteomes" id="UP001437256"/>
    </source>
</evidence>
<dbReference type="PANTHER" id="PTHR38645">
    <property type="entry name" value="CHROMOSOME 9, WHOLE GENOME SHOTGUN SEQUENCE"/>
    <property type="match status" value="1"/>
</dbReference>
<name>A0ABR2ZGT1_9AGAR</name>
<feature type="region of interest" description="Disordered" evidence="1">
    <location>
        <begin position="258"/>
        <end position="322"/>
    </location>
</feature>
<keyword evidence="3" id="KW-1185">Reference proteome</keyword>
<protein>
    <submittedName>
        <fullName evidence="2">Uncharacterized protein</fullName>
    </submittedName>
</protein>
<dbReference type="Proteomes" id="UP001437256">
    <property type="component" value="Unassembled WGS sequence"/>
</dbReference>
<feature type="compositionally biased region" description="Polar residues" evidence="1">
    <location>
        <begin position="150"/>
        <end position="171"/>
    </location>
</feature>
<dbReference type="Pfam" id="PF15251">
    <property type="entry name" value="TAPR1-like"/>
    <property type="match status" value="1"/>
</dbReference>
<comment type="caution">
    <text evidence="2">The sequence shown here is derived from an EMBL/GenBank/DDBJ whole genome shotgun (WGS) entry which is preliminary data.</text>
</comment>
<feature type="region of interest" description="Disordered" evidence="1">
    <location>
        <begin position="104"/>
        <end position="226"/>
    </location>
</feature>
<feature type="compositionally biased region" description="Low complexity" evidence="1">
    <location>
        <begin position="258"/>
        <end position="279"/>
    </location>
</feature>
<feature type="compositionally biased region" description="Polar residues" evidence="1">
    <location>
        <begin position="209"/>
        <end position="222"/>
    </location>
</feature>
<dbReference type="EMBL" id="JBBXMP010000199">
    <property type="protein sequence ID" value="KAL0059958.1"/>
    <property type="molecule type" value="Genomic_DNA"/>
</dbReference>
<dbReference type="InterPro" id="IPR029196">
    <property type="entry name" value="HAPSTR1-like"/>
</dbReference>
<evidence type="ECO:0000256" key="1">
    <source>
        <dbReference type="SAM" id="MobiDB-lite"/>
    </source>
</evidence>
<dbReference type="PANTHER" id="PTHR38645:SF1">
    <property type="entry name" value="YALI0F12243P"/>
    <property type="match status" value="1"/>
</dbReference>
<reference evidence="2 3" key="1">
    <citation type="submission" date="2024-05" db="EMBL/GenBank/DDBJ databases">
        <title>A draft genome resource for the thread blight pathogen Marasmius tenuissimus strain MS-2.</title>
        <authorList>
            <person name="Yulfo-Soto G.E."/>
            <person name="Baruah I.K."/>
            <person name="Amoako-Attah I."/>
            <person name="Bukari Y."/>
            <person name="Meinhardt L.W."/>
            <person name="Bailey B.A."/>
            <person name="Cohen S.P."/>
        </authorList>
    </citation>
    <scope>NUCLEOTIDE SEQUENCE [LARGE SCALE GENOMIC DNA]</scope>
    <source>
        <strain evidence="2 3">MS-2</strain>
    </source>
</reference>
<feature type="compositionally biased region" description="Low complexity" evidence="1">
    <location>
        <begin position="172"/>
        <end position="184"/>
    </location>
</feature>
<gene>
    <name evidence="2" type="ORF">AAF712_013254</name>
</gene>
<feature type="compositionally biased region" description="Polar residues" evidence="1">
    <location>
        <begin position="289"/>
        <end position="302"/>
    </location>
</feature>